<accession>A0ABR3IR20</accession>
<name>A0ABR3IR20_9AGAR</name>
<reference evidence="3" key="1">
    <citation type="submission" date="2024-06" db="EMBL/GenBank/DDBJ databases">
        <title>Multi-omics analyses provide insights into the biosynthesis of the anticancer antibiotic pleurotin in Hohenbuehelia grisea.</title>
        <authorList>
            <person name="Weaver J.A."/>
            <person name="Alberti F."/>
        </authorList>
    </citation>
    <scope>NUCLEOTIDE SEQUENCE [LARGE SCALE GENOMIC DNA]</scope>
    <source>
        <strain evidence="3">T-177</strain>
    </source>
</reference>
<evidence type="ECO:0000313" key="2">
    <source>
        <dbReference type="EMBL" id="KAL0945729.1"/>
    </source>
</evidence>
<evidence type="ECO:0000313" key="3">
    <source>
        <dbReference type="Proteomes" id="UP001556367"/>
    </source>
</evidence>
<feature type="region of interest" description="Disordered" evidence="1">
    <location>
        <begin position="51"/>
        <end position="78"/>
    </location>
</feature>
<comment type="caution">
    <text evidence="2">The sequence shown here is derived from an EMBL/GenBank/DDBJ whole genome shotgun (WGS) entry which is preliminary data.</text>
</comment>
<evidence type="ECO:0000256" key="1">
    <source>
        <dbReference type="SAM" id="MobiDB-lite"/>
    </source>
</evidence>
<dbReference type="Proteomes" id="UP001556367">
    <property type="component" value="Unassembled WGS sequence"/>
</dbReference>
<keyword evidence="3" id="KW-1185">Reference proteome</keyword>
<organism evidence="2 3">
    <name type="scientific">Hohenbuehelia grisea</name>
    <dbReference type="NCBI Taxonomy" id="104357"/>
    <lineage>
        <taxon>Eukaryota</taxon>
        <taxon>Fungi</taxon>
        <taxon>Dikarya</taxon>
        <taxon>Basidiomycota</taxon>
        <taxon>Agaricomycotina</taxon>
        <taxon>Agaricomycetes</taxon>
        <taxon>Agaricomycetidae</taxon>
        <taxon>Agaricales</taxon>
        <taxon>Pleurotineae</taxon>
        <taxon>Pleurotaceae</taxon>
        <taxon>Hohenbuehelia</taxon>
    </lineage>
</organism>
<proteinExistence type="predicted"/>
<sequence length="181" mass="19867">MHMTKRTSLVKDFVNGRAVSNSYASRACNGAEEKVTSEAIEPGLVESKKLSRRWYSTPSKPNVKDPKRSTSSASHLTNKARAGADGADAWVYGEGRIDERYRDIPGTTRRTTGTGNYYGATEISAAAFFKTISRIAVVSAFLWALCLQTQKLIALLFPSQGLGNLQKLISRLLIHSPPDSW</sequence>
<gene>
    <name evidence="2" type="ORF">HGRIS_014876</name>
</gene>
<dbReference type="EMBL" id="JASNQZ010000017">
    <property type="protein sequence ID" value="KAL0945729.1"/>
    <property type="molecule type" value="Genomic_DNA"/>
</dbReference>
<protein>
    <submittedName>
        <fullName evidence="2">Uncharacterized protein</fullName>
    </submittedName>
</protein>